<dbReference type="GO" id="GO:0004252">
    <property type="term" value="F:serine-type endopeptidase activity"/>
    <property type="evidence" value="ECO:0007669"/>
    <property type="project" value="InterPro"/>
</dbReference>
<sequence>MPPPDQGFAPPQEPGAIPECAEGEEDEPVVRGAPGRVSFRINSDSSLLEARVRGRPGWLLACHERWRLRLATQLCRHLGALRMTHQKGVNLTDVRVKDAQEFIQLRPGQQGSLEDMWQVRSTCESGRIVALKCSECGLHRGALRVVGGTDAAPGRWPWQVSVRHGSRHHCGGSVLAPSWIVTAAHCVHSYRRLHASGWLVGAGVARGSIEQEAGVPVEKVIYHPLYNGSSLDYDIALMKLRTPLNFSDAIRAVCLPPSHRDLFQGTPCWVSGWGYTRPDQAQLTETLQEALVPLISTRRCNSSCMYKGELTARMLCAGYPQGKIDACQVTGGSNWCCGVCAARVEMSRSVTSLLCSSPCCLAGGQRGPPGLPGRTHVALGRCSELGPGLCRAQPPRGLHQRGSASAVDLSHHRGKLGQVKVCVQPDPQPGTWHRKIQVLASCF</sequence>
<keyword evidence="3" id="KW-0720">Serine protease</keyword>
<proteinExistence type="predicted"/>
<dbReference type="InterPro" id="IPR001254">
    <property type="entry name" value="Trypsin_dom"/>
</dbReference>
<reference evidence="9" key="1">
    <citation type="submission" date="2025-05" db="UniProtKB">
        <authorList>
            <consortium name="Ensembl"/>
        </authorList>
    </citation>
    <scope>IDENTIFICATION</scope>
</reference>
<dbReference type="PRINTS" id="PR00722">
    <property type="entry name" value="CHYMOTRYPSIN"/>
</dbReference>
<comment type="caution">
    <text evidence="5">Lacks conserved residue(s) required for the propagation of feature annotation.</text>
</comment>
<dbReference type="InterPro" id="IPR043504">
    <property type="entry name" value="Peptidase_S1_PA_chymotrypsin"/>
</dbReference>
<keyword evidence="1" id="KW-0645">Protease</keyword>
<name>A0A8B9C6R2_9AVES</name>
<protein>
    <submittedName>
        <fullName evidence="9">Transmembrane serine protease 5</fullName>
    </submittedName>
</protein>
<organism evidence="9 10">
    <name type="scientific">Anser brachyrhynchus</name>
    <name type="common">Pink-footed goose</name>
    <dbReference type="NCBI Taxonomy" id="132585"/>
    <lineage>
        <taxon>Eukaryota</taxon>
        <taxon>Metazoa</taxon>
        <taxon>Chordata</taxon>
        <taxon>Craniata</taxon>
        <taxon>Vertebrata</taxon>
        <taxon>Euteleostomi</taxon>
        <taxon>Archelosauria</taxon>
        <taxon>Archosauria</taxon>
        <taxon>Dinosauria</taxon>
        <taxon>Saurischia</taxon>
        <taxon>Theropoda</taxon>
        <taxon>Coelurosauria</taxon>
        <taxon>Aves</taxon>
        <taxon>Neognathae</taxon>
        <taxon>Galloanserae</taxon>
        <taxon>Anseriformes</taxon>
        <taxon>Anatidae</taxon>
        <taxon>Anserinae</taxon>
        <taxon>Anser</taxon>
    </lineage>
</organism>
<evidence type="ECO:0000259" key="7">
    <source>
        <dbReference type="PROSITE" id="PS50240"/>
    </source>
</evidence>
<dbReference type="Ensembl" id="ENSABRT00000021725.1">
    <property type="protein sequence ID" value="ENSABRP00000015213.1"/>
    <property type="gene ID" value="ENSABRG00000013412.1"/>
</dbReference>
<dbReference type="Pfam" id="PF15494">
    <property type="entry name" value="SRCR_2"/>
    <property type="match status" value="1"/>
</dbReference>
<dbReference type="SUPFAM" id="SSF56487">
    <property type="entry name" value="SRCR-like"/>
    <property type="match status" value="1"/>
</dbReference>
<evidence type="ECO:0000259" key="8">
    <source>
        <dbReference type="PROSITE" id="PS50287"/>
    </source>
</evidence>
<dbReference type="AlphaFoldDB" id="A0A8B9C6R2"/>
<dbReference type="PANTHER" id="PTHR24252">
    <property type="entry name" value="ACROSIN-RELATED"/>
    <property type="match status" value="1"/>
</dbReference>
<dbReference type="PROSITE" id="PS50240">
    <property type="entry name" value="TRYPSIN_DOM"/>
    <property type="match status" value="1"/>
</dbReference>
<dbReference type="InterPro" id="IPR009003">
    <property type="entry name" value="Peptidase_S1_PA"/>
</dbReference>
<dbReference type="FunFam" id="2.40.10.10:FF:000003">
    <property type="entry name" value="Transmembrane serine protease 3"/>
    <property type="match status" value="1"/>
</dbReference>
<dbReference type="PROSITE" id="PS50287">
    <property type="entry name" value="SRCR_2"/>
    <property type="match status" value="1"/>
</dbReference>
<dbReference type="PROSITE" id="PS00134">
    <property type="entry name" value="TRYPSIN_HIS"/>
    <property type="match status" value="1"/>
</dbReference>
<dbReference type="InterPro" id="IPR036772">
    <property type="entry name" value="SRCR-like_dom_sf"/>
</dbReference>
<dbReference type="Proteomes" id="UP000694426">
    <property type="component" value="Unplaced"/>
</dbReference>
<dbReference type="InterPro" id="IPR018114">
    <property type="entry name" value="TRYPSIN_HIS"/>
</dbReference>
<dbReference type="CDD" id="cd00190">
    <property type="entry name" value="Tryp_SPc"/>
    <property type="match status" value="1"/>
</dbReference>
<evidence type="ECO:0000256" key="3">
    <source>
        <dbReference type="ARBA" id="ARBA00022825"/>
    </source>
</evidence>
<feature type="domain" description="SRCR" evidence="8">
    <location>
        <begin position="30"/>
        <end position="134"/>
    </location>
</feature>
<dbReference type="GO" id="GO:0006508">
    <property type="term" value="P:proteolysis"/>
    <property type="evidence" value="ECO:0007669"/>
    <property type="project" value="UniProtKB-KW"/>
</dbReference>
<evidence type="ECO:0000256" key="6">
    <source>
        <dbReference type="SAM" id="MobiDB-lite"/>
    </source>
</evidence>
<accession>A0A8B9C6R2</accession>
<evidence type="ECO:0000256" key="4">
    <source>
        <dbReference type="ARBA" id="ARBA00023157"/>
    </source>
</evidence>
<dbReference type="GeneTree" id="ENSGT00940000159163"/>
<dbReference type="SUPFAM" id="SSF50494">
    <property type="entry name" value="Trypsin-like serine proteases"/>
    <property type="match status" value="1"/>
</dbReference>
<dbReference type="InterPro" id="IPR001190">
    <property type="entry name" value="SRCR"/>
</dbReference>
<dbReference type="Ensembl" id="ENSABRT00000021734.1">
    <property type="protein sequence ID" value="ENSABRP00000015222.1"/>
    <property type="gene ID" value="ENSABRG00000013412.1"/>
</dbReference>
<keyword evidence="2" id="KW-0378">Hydrolase</keyword>
<evidence type="ECO:0000256" key="1">
    <source>
        <dbReference type="ARBA" id="ARBA00022670"/>
    </source>
</evidence>
<gene>
    <name evidence="9" type="primary">TMPRSS5</name>
</gene>
<keyword evidence="4" id="KW-1015">Disulfide bond</keyword>
<dbReference type="PANTHER" id="PTHR24252:SF17">
    <property type="entry name" value="SUPPRESSOR OF TUMORIGENICITY 14 PROTEIN HOMOLOG-RELATED"/>
    <property type="match status" value="1"/>
</dbReference>
<dbReference type="SMART" id="SM00020">
    <property type="entry name" value="Tryp_SPc"/>
    <property type="match status" value="1"/>
</dbReference>
<dbReference type="Gene3D" id="2.40.10.10">
    <property type="entry name" value="Trypsin-like serine proteases"/>
    <property type="match status" value="2"/>
</dbReference>
<feature type="region of interest" description="Disordered" evidence="6">
    <location>
        <begin position="1"/>
        <end position="29"/>
    </location>
</feature>
<dbReference type="Pfam" id="PF00089">
    <property type="entry name" value="Trypsin"/>
    <property type="match status" value="1"/>
</dbReference>
<evidence type="ECO:0000256" key="5">
    <source>
        <dbReference type="PROSITE-ProRule" id="PRU00196"/>
    </source>
</evidence>
<evidence type="ECO:0000313" key="10">
    <source>
        <dbReference type="Proteomes" id="UP000694426"/>
    </source>
</evidence>
<evidence type="ECO:0000256" key="2">
    <source>
        <dbReference type="ARBA" id="ARBA00022801"/>
    </source>
</evidence>
<dbReference type="GO" id="GO:0005886">
    <property type="term" value="C:plasma membrane"/>
    <property type="evidence" value="ECO:0007669"/>
    <property type="project" value="Ensembl"/>
</dbReference>
<keyword evidence="10" id="KW-1185">Reference proteome</keyword>
<evidence type="ECO:0000313" key="9">
    <source>
        <dbReference type="Ensembl" id="ENSABRP00000015222.1"/>
    </source>
</evidence>
<feature type="domain" description="Peptidase S1" evidence="7">
    <location>
        <begin position="145"/>
        <end position="378"/>
    </location>
</feature>
<dbReference type="InterPro" id="IPR001314">
    <property type="entry name" value="Peptidase_S1A"/>
</dbReference>